<name>A0ABD1Q976_9LAMI</name>
<dbReference type="Proteomes" id="UP001604277">
    <property type="component" value="Unassembled WGS sequence"/>
</dbReference>
<evidence type="ECO:0000313" key="1">
    <source>
        <dbReference type="EMBL" id="KAL2472753.1"/>
    </source>
</evidence>
<sequence>MVVASVHKYWTSAWVMVADDVDLLEMIKMAEMSTARSHILNSELYKVLAMKVDELRLAATNSKDIDELHSDNKIIHSRLAFSEDARAQAEFKINKSETIQRLFVNARK</sequence>
<gene>
    <name evidence="1" type="ORF">Fot_48489</name>
</gene>
<accession>A0ABD1Q976</accession>
<protein>
    <submittedName>
        <fullName evidence="1">Uncharacterized protein</fullName>
    </submittedName>
</protein>
<dbReference type="AlphaFoldDB" id="A0ABD1Q976"/>
<reference evidence="2" key="1">
    <citation type="submission" date="2024-07" db="EMBL/GenBank/DDBJ databases">
        <title>Two chromosome-level genome assemblies of Korean endemic species Abeliophyllum distichum and Forsythia ovata (Oleaceae).</title>
        <authorList>
            <person name="Jang H."/>
        </authorList>
    </citation>
    <scope>NUCLEOTIDE SEQUENCE [LARGE SCALE GENOMIC DNA]</scope>
</reference>
<comment type="caution">
    <text evidence="1">The sequence shown here is derived from an EMBL/GenBank/DDBJ whole genome shotgun (WGS) entry which is preliminary data.</text>
</comment>
<dbReference type="EMBL" id="JBFOLJ010000015">
    <property type="protein sequence ID" value="KAL2472753.1"/>
    <property type="molecule type" value="Genomic_DNA"/>
</dbReference>
<evidence type="ECO:0000313" key="2">
    <source>
        <dbReference type="Proteomes" id="UP001604277"/>
    </source>
</evidence>
<proteinExistence type="predicted"/>
<organism evidence="1 2">
    <name type="scientific">Forsythia ovata</name>
    <dbReference type="NCBI Taxonomy" id="205694"/>
    <lineage>
        <taxon>Eukaryota</taxon>
        <taxon>Viridiplantae</taxon>
        <taxon>Streptophyta</taxon>
        <taxon>Embryophyta</taxon>
        <taxon>Tracheophyta</taxon>
        <taxon>Spermatophyta</taxon>
        <taxon>Magnoliopsida</taxon>
        <taxon>eudicotyledons</taxon>
        <taxon>Gunneridae</taxon>
        <taxon>Pentapetalae</taxon>
        <taxon>asterids</taxon>
        <taxon>lamiids</taxon>
        <taxon>Lamiales</taxon>
        <taxon>Oleaceae</taxon>
        <taxon>Forsythieae</taxon>
        <taxon>Forsythia</taxon>
    </lineage>
</organism>
<keyword evidence="2" id="KW-1185">Reference proteome</keyword>